<keyword evidence="2" id="KW-1185">Reference proteome</keyword>
<accession>A0ABT3FJF5</accession>
<dbReference type="RefSeq" id="WP_264499663.1">
    <property type="nucleotide sequence ID" value="NZ_JAPDDS010000001.1"/>
</dbReference>
<reference evidence="1 2" key="1">
    <citation type="submission" date="2022-10" db="EMBL/GenBank/DDBJ databases">
        <title>Luteolibacter flavescens strain MCCC 1K03193, whole genome shotgun sequencing project.</title>
        <authorList>
            <person name="Zhao G."/>
            <person name="Shen L."/>
        </authorList>
    </citation>
    <scope>NUCLEOTIDE SEQUENCE [LARGE SCALE GENOMIC DNA]</scope>
    <source>
        <strain evidence="1 2">MCCC 1K03193</strain>
    </source>
</reference>
<sequence length="99" mass="10107">MKIANRLFAIIIGLLAVSCQSKPDVIVTDAAGVPIAGAAVEPVTASMNLPAVVTDAKGEVHIGGAAQPVQSINVSKTGFTGVNNIDYTTAKPIRVILKP</sequence>
<proteinExistence type="predicted"/>
<gene>
    <name evidence="1" type="ORF">OKA04_03125</name>
</gene>
<comment type="caution">
    <text evidence="1">The sequence shown here is derived from an EMBL/GenBank/DDBJ whole genome shotgun (WGS) entry which is preliminary data.</text>
</comment>
<dbReference type="SUPFAM" id="SSF49464">
    <property type="entry name" value="Carboxypeptidase regulatory domain-like"/>
    <property type="match status" value="1"/>
</dbReference>
<evidence type="ECO:0000313" key="2">
    <source>
        <dbReference type="Proteomes" id="UP001207930"/>
    </source>
</evidence>
<organism evidence="1 2">
    <name type="scientific">Luteolibacter flavescens</name>
    <dbReference type="NCBI Taxonomy" id="1859460"/>
    <lineage>
        <taxon>Bacteria</taxon>
        <taxon>Pseudomonadati</taxon>
        <taxon>Verrucomicrobiota</taxon>
        <taxon>Verrucomicrobiia</taxon>
        <taxon>Verrucomicrobiales</taxon>
        <taxon>Verrucomicrobiaceae</taxon>
        <taxon>Luteolibacter</taxon>
    </lineage>
</organism>
<protein>
    <submittedName>
        <fullName evidence="1">Carboxypeptidase-like regulatory domain-containing protein</fullName>
    </submittedName>
</protein>
<dbReference type="PROSITE" id="PS51257">
    <property type="entry name" value="PROKAR_LIPOPROTEIN"/>
    <property type="match status" value="1"/>
</dbReference>
<dbReference type="Proteomes" id="UP001207930">
    <property type="component" value="Unassembled WGS sequence"/>
</dbReference>
<dbReference type="InterPro" id="IPR008969">
    <property type="entry name" value="CarboxyPept-like_regulatory"/>
</dbReference>
<name>A0ABT3FJF5_9BACT</name>
<evidence type="ECO:0000313" key="1">
    <source>
        <dbReference type="EMBL" id="MCW1883704.1"/>
    </source>
</evidence>
<dbReference type="EMBL" id="JAPDDS010000001">
    <property type="protein sequence ID" value="MCW1883704.1"/>
    <property type="molecule type" value="Genomic_DNA"/>
</dbReference>